<dbReference type="InterPro" id="IPR051274">
    <property type="entry name" value="3-5_Exoribonuclease"/>
</dbReference>
<proteinExistence type="predicted"/>
<dbReference type="EMBL" id="CP012600">
    <property type="protein sequence ID" value="ALC82190.1"/>
    <property type="molecule type" value="Genomic_DNA"/>
</dbReference>
<dbReference type="InterPro" id="IPR047201">
    <property type="entry name" value="ERI-1_3'hExo-like"/>
</dbReference>
<dbReference type="OrthoDB" id="159416at2"/>
<keyword evidence="2" id="KW-0378">Hydrolase</keyword>
<dbReference type="PANTHER" id="PTHR23044:SF61">
    <property type="entry name" value="3'-5' EXORIBONUCLEASE 1-RELATED"/>
    <property type="match status" value="1"/>
</dbReference>
<reference evidence="5 6" key="2">
    <citation type="journal article" date="2016" name="Int. J. Syst. Evol. Microbiol.">
        <title>Bacillus gobiensis sp. nov., isolated from a soil sample.</title>
        <authorList>
            <person name="Liu B."/>
            <person name="Liu G.H."/>
            <person name="Cetin S."/>
            <person name="Schumann P."/>
            <person name="Pan Z.Z."/>
            <person name="Chen Q.Q."/>
        </authorList>
    </citation>
    <scope>NUCLEOTIDE SEQUENCE [LARGE SCALE GENOMIC DNA]</scope>
    <source>
        <strain evidence="5 6">FJAT-4402</strain>
    </source>
</reference>
<evidence type="ECO:0000256" key="2">
    <source>
        <dbReference type="ARBA" id="ARBA00022801"/>
    </source>
</evidence>
<dbReference type="InterPro" id="IPR013520">
    <property type="entry name" value="Ribonucl_H"/>
</dbReference>
<dbReference type="InterPro" id="IPR012337">
    <property type="entry name" value="RNaseH-like_sf"/>
</dbReference>
<protein>
    <submittedName>
        <fullName evidence="5">3'-5' exonuclease</fullName>
    </submittedName>
</protein>
<dbReference type="Proteomes" id="UP000067625">
    <property type="component" value="Chromosome"/>
</dbReference>
<sequence length="206" mass="23770">MEQSAILIIDFEFTMPEGKYQPQNFFPEIIEAGVVKVEDGKIAETFSNYIKPKKFGKLTERCKKFLKIKQEDIDSGMKFEDFINKLKEFDSEKNSVIITWGSMDMKVLKHNCMINHIPFPFKGELRDLSLEYKNFFGDKTLTGLWKAAEEYGDKGTGKHHKALDDALTTFHLFQKVENDKKYLMNPKPTKIGDVIDLTGVLRKNAT</sequence>
<accession>A0A0M4G9S8</accession>
<keyword evidence="1" id="KW-0540">Nuclease</keyword>
<gene>
    <name evidence="5" type="ORF">AM592_11820</name>
</gene>
<organism evidence="5 6">
    <name type="scientific">Bacillus gobiensis</name>
    <dbReference type="NCBI Taxonomy" id="1441095"/>
    <lineage>
        <taxon>Bacteria</taxon>
        <taxon>Bacillati</taxon>
        <taxon>Bacillota</taxon>
        <taxon>Bacilli</taxon>
        <taxon>Bacillales</taxon>
        <taxon>Bacillaceae</taxon>
        <taxon>Bacillus</taxon>
    </lineage>
</organism>
<dbReference type="InterPro" id="IPR036397">
    <property type="entry name" value="RNaseH_sf"/>
</dbReference>
<dbReference type="GO" id="GO:0003676">
    <property type="term" value="F:nucleic acid binding"/>
    <property type="evidence" value="ECO:0007669"/>
    <property type="project" value="InterPro"/>
</dbReference>
<name>A0A0M4G9S8_9BACI</name>
<reference evidence="6" key="1">
    <citation type="submission" date="2015-08" db="EMBL/GenBank/DDBJ databases">
        <title>Genome sequencing project for genomic taxonomy and phylogenomics of Bacillus-like bacteria.</title>
        <authorList>
            <person name="Liu B."/>
            <person name="Wang J."/>
            <person name="Zhu Y."/>
            <person name="Liu G."/>
            <person name="Chen Q."/>
            <person name="Chen Z."/>
            <person name="Lan J."/>
            <person name="Che J."/>
            <person name="Ge C."/>
            <person name="Shi H."/>
            <person name="Pan Z."/>
            <person name="Liu X."/>
        </authorList>
    </citation>
    <scope>NUCLEOTIDE SEQUENCE [LARGE SCALE GENOMIC DNA]</scope>
    <source>
        <strain evidence="6">FJAT-4402</strain>
    </source>
</reference>
<dbReference type="Gene3D" id="3.30.420.10">
    <property type="entry name" value="Ribonuclease H-like superfamily/Ribonuclease H"/>
    <property type="match status" value="1"/>
</dbReference>
<evidence type="ECO:0000259" key="4">
    <source>
        <dbReference type="SMART" id="SM00479"/>
    </source>
</evidence>
<dbReference type="Pfam" id="PF00929">
    <property type="entry name" value="RNase_T"/>
    <property type="match status" value="1"/>
</dbReference>
<dbReference type="STRING" id="1441095.AM592_11820"/>
<dbReference type="PANTHER" id="PTHR23044">
    <property type="entry name" value="3'-5' EXONUCLEASE ERI1-RELATED"/>
    <property type="match status" value="1"/>
</dbReference>
<dbReference type="PATRIC" id="fig|1441095.3.peg.2588"/>
<dbReference type="GO" id="GO:0000175">
    <property type="term" value="F:3'-5'-RNA exonuclease activity"/>
    <property type="evidence" value="ECO:0007669"/>
    <property type="project" value="InterPro"/>
</dbReference>
<dbReference type="CDD" id="cd06133">
    <property type="entry name" value="ERI-1_3'hExo_like"/>
    <property type="match status" value="1"/>
</dbReference>
<dbReference type="SMART" id="SM00479">
    <property type="entry name" value="EXOIII"/>
    <property type="match status" value="1"/>
</dbReference>
<dbReference type="AlphaFoldDB" id="A0A0M4G9S8"/>
<keyword evidence="6" id="KW-1185">Reference proteome</keyword>
<dbReference type="NCBIfam" id="NF005838">
    <property type="entry name" value="PRK07748.1"/>
    <property type="match status" value="1"/>
</dbReference>
<dbReference type="SUPFAM" id="SSF53098">
    <property type="entry name" value="Ribonuclease H-like"/>
    <property type="match status" value="1"/>
</dbReference>
<evidence type="ECO:0000313" key="6">
    <source>
        <dbReference type="Proteomes" id="UP000067625"/>
    </source>
</evidence>
<evidence type="ECO:0000256" key="3">
    <source>
        <dbReference type="ARBA" id="ARBA00022839"/>
    </source>
</evidence>
<keyword evidence="3 5" id="KW-0269">Exonuclease</keyword>
<evidence type="ECO:0000313" key="5">
    <source>
        <dbReference type="EMBL" id="ALC82190.1"/>
    </source>
</evidence>
<evidence type="ECO:0000256" key="1">
    <source>
        <dbReference type="ARBA" id="ARBA00022722"/>
    </source>
</evidence>
<feature type="domain" description="Exonuclease" evidence="4">
    <location>
        <begin position="5"/>
        <end position="182"/>
    </location>
</feature>
<dbReference type="RefSeq" id="WP_053603974.1">
    <property type="nucleotide sequence ID" value="NZ_CP012600.1"/>
</dbReference>